<protein>
    <submittedName>
        <fullName evidence="1">Uncharacterized protein</fullName>
    </submittedName>
</protein>
<organism evidence="1">
    <name type="scientific">Rhizophora mucronata</name>
    <name type="common">Asiatic mangrove</name>
    <dbReference type="NCBI Taxonomy" id="61149"/>
    <lineage>
        <taxon>Eukaryota</taxon>
        <taxon>Viridiplantae</taxon>
        <taxon>Streptophyta</taxon>
        <taxon>Embryophyta</taxon>
        <taxon>Tracheophyta</taxon>
        <taxon>Spermatophyta</taxon>
        <taxon>Magnoliopsida</taxon>
        <taxon>eudicotyledons</taxon>
        <taxon>Gunneridae</taxon>
        <taxon>Pentapetalae</taxon>
        <taxon>rosids</taxon>
        <taxon>fabids</taxon>
        <taxon>Malpighiales</taxon>
        <taxon>Rhizophoraceae</taxon>
        <taxon>Rhizophora</taxon>
    </lineage>
</organism>
<proteinExistence type="predicted"/>
<dbReference type="EMBL" id="GGEC01080348">
    <property type="protein sequence ID" value="MBX60832.1"/>
    <property type="molecule type" value="Transcribed_RNA"/>
</dbReference>
<sequence>MMVHHMILPKSQNIQLSNVTTTWIKNADT</sequence>
<accession>A0A2P2Q1L3</accession>
<name>A0A2P2Q1L3_RHIMU</name>
<dbReference type="AlphaFoldDB" id="A0A2P2Q1L3"/>
<reference evidence="1" key="1">
    <citation type="submission" date="2018-02" db="EMBL/GenBank/DDBJ databases">
        <title>Rhizophora mucronata_Transcriptome.</title>
        <authorList>
            <person name="Meera S.P."/>
            <person name="Sreeshan A."/>
            <person name="Augustine A."/>
        </authorList>
    </citation>
    <scope>NUCLEOTIDE SEQUENCE</scope>
    <source>
        <tissue evidence="1">Leaf</tissue>
    </source>
</reference>
<evidence type="ECO:0000313" key="1">
    <source>
        <dbReference type="EMBL" id="MBX60832.1"/>
    </source>
</evidence>